<evidence type="ECO:0000259" key="2">
    <source>
        <dbReference type="Pfam" id="PF02120"/>
    </source>
</evidence>
<dbReference type="Gene3D" id="3.30.750.140">
    <property type="match status" value="1"/>
</dbReference>
<evidence type="ECO:0000313" key="4">
    <source>
        <dbReference type="Proteomes" id="UP000316030"/>
    </source>
</evidence>
<organism evidence="3 4">
    <name type="scientific">Thalassovita litoralis</name>
    <dbReference type="NCBI Taxonomy" id="1010611"/>
    <lineage>
        <taxon>Bacteria</taxon>
        <taxon>Pseudomonadati</taxon>
        <taxon>Pseudomonadota</taxon>
        <taxon>Alphaproteobacteria</taxon>
        <taxon>Rhodobacterales</taxon>
        <taxon>Roseobacteraceae</taxon>
        <taxon>Thalassovita</taxon>
    </lineage>
</organism>
<dbReference type="AlphaFoldDB" id="A0A521FT04"/>
<dbReference type="CDD" id="cd17470">
    <property type="entry name" value="T3SS_Flik_C"/>
    <property type="match status" value="1"/>
</dbReference>
<dbReference type="Pfam" id="PF02120">
    <property type="entry name" value="Flg_hook"/>
    <property type="match status" value="1"/>
</dbReference>
<sequence>MSPEPKPAFSDAQLSGDSVAAQIAKPPSLQDVPEGAKSAMKQGDFALQPGQTQARILPQLSGAAEGDGPATDSPPIAAEGQEPEGRITLSAEPLRGLHRFGSEIATRPVAASAQSDAVTEAVASAQGKVQETAQMAVPQTFDTENTQETKWVAKKPSGESAVGSMTAPPDGVAISQEEPSELVEPPLSSADAGAVPKIESGTGLQPSSAQQAEQRHPPGPTRQILHHLSEIPLGSGDRIEVTLSPDELGRVHLSARHTEQGVILLVQAERAETLDLMRRHLPDLMQDLRDMGFGDVSYSDGRPEQQQHGQPGSHPDTQIARVDAIPQFASTGLDLRL</sequence>
<keyword evidence="4" id="KW-1185">Reference proteome</keyword>
<feature type="region of interest" description="Disordered" evidence="1">
    <location>
        <begin position="1"/>
        <end position="85"/>
    </location>
</feature>
<feature type="compositionally biased region" description="Polar residues" evidence="1">
    <location>
        <begin position="140"/>
        <end position="149"/>
    </location>
</feature>
<feature type="region of interest" description="Disordered" evidence="1">
    <location>
        <begin position="136"/>
        <end position="223"/>
    </location>
</feature>
<proteinExistence type="predicted"/>
<dbReference type="InterPro" id="IPR038610">
    <property type="entry name" value="FliK-like_C_sf"/>
</dbReference>
<accession>A0A521FT04</accession>
<dbReference type="InterPro" id="IPR021136">
    <property type="entry name" value="Flagellar_hook_control-like_C"/>
</dbReference>
<name>A0A521FT04_9RHOB</name>
<dbReference type="OrthoDB" id="7203912at2"/>
<reference evidence="3 4" key="1">
    <citation type="submission" date="2017-05" db="EMBL/GenBank/DDBJ databases">
        <authorList>
            <person name="Varghese N."/>
            <person name="Submissions S."/>
        </authorList>
    </citation>
    <scope>NUCLEOTIDE SEQUENCE [LARGE SCALE GENOMIC DNA]</scope>
    <source>
        <strain evidence="3 4">DSM 29506</strain>
    </source>
</reference>
<feature type="compositionally biased region" description="Polar residues" evidence="1">
    <location>
        <begin position="202"/>
        <end position="212"/>
    </location>
</feature>
<feature type="region of interest" description="Disordered" evidence="1">
    <location>
        <begin position="292"/>
        <end position="317"/>
    </location>
</feature>
<feature type="domain" description="Flagellar hook-length control protein-like C-terminal" evidence="2">
    <location>
        <begin position="237"/>
        <end position="307"/>
    </location>
</feature>
<gene>
    <name evidence="3" type="ORF">SAMN06265173_1511</name>
</gene>
<dbReference type="EMBL" id="FXTO01000051">
    <property type="protein sequence ID" value="SMO99214.1"/>
    <property type="molecule type" value="Genomic_DNA"/>
</dbReference>
<protein>
    <submittedName>
        <fullName evidence="3">Hook-length control protein FliK</fullName>
    </submittedName>
</protein>
<evidence type="ECO:0000256" key="1">
    <source>
        <dbReference type="SAM" id="MobiDB-lite"/>
    </source>
</evidence>
<evidence type="ECO:0000313" key="3">
    <source>
        <dbReference type="EMBL" id="SMO99214.1"/>
    </source>
</evidence>
<dbReference type="Proteomes" id="UP000316030">
    <property type="component" value="Unassembled WGS sequence"/>
</dbReference>